<keyword evidence="1" id="KW-0805">Transcription regulation</keyword>
<keyword evidence="7" id="KW-1185">Reference proteome</keyword>
<keyword evidence="4" id="KW-0472">Membrane</keyword>
<dbReference type="SUPFAM" id="SSF46894">
    <property type="entry name" value="C-terminal effector domain of the bipartite response regulators"/>
    <property type="match status" value="1"/>
</dbReference>
<feature type="transmembrane region" description="Helical" evidence="4">
    <location>
        <begin position="104"/>
        <end position="126"/>
    </location>
</feature>
<evidence type="ECO:0000256" key="4">
    <source>
        <dbReference type="SAM" id="Phobius"/>
    </source>
</evidence>
<gene>
    <name evidence="6" type="ORF">E5L68_002010</name>
</gene>
<dbReference type="EMBL" id="SRMP02000001">
    <property type="protein sequence ID" value="MFN0290144.1"/>
    <property type="molecule type" value="Genomic_DNA"/>
</dbReference>
<keyword evidence="2" id="KW-0238">DNA-binding</keyword>
<keyword evidence="4" id="KW-0812">Transmembrane</keyword>
<proteinExistence type="predicted"/>
<dbReference type="PRINTS" id="PR00038">
    <property type="entry name" value="HTHLUXR"/>
</dbReference>
<dbReference type="Proteomes" id="UP001517367">
    <property type="component" value="Unassembled WGS sequence"/>
</dbReference>
<feature type="transmembrane region" description="Helical" evidence="4">
    <location>
        <begin position="6"/>
        <end position="28"/>
    </location>
</feature>
<dbReference type="InterPro" id="IPR000792">
    <property type="entry name" value="Tscrpt_reg_LuxR_C"/>
</dbReference>
<dbReference type="PANTHER" id="PTHR44688:SF16">
    <property type="entry name" value="DNA-BINDING TRANSCRIPTIONAL ACTIVATOR DEVR_DOSR"/>
    <property type="match status" value="1"/>
</dbReference>
<feature type="transmembrane region" description="Helical" evidence="4">
    <location>
        <begin position="71"/>
        <end position="92"/>
    </location>
</feature>
<dbReference type="CDD" id="cd06170">
    <property type="entry name" value="LuxR_C_like"/>
    <property type="match status" value="1"/>
</dbReference>
<protein>
    <submittedName>
        <fullName evidence="6">LuxR C-terminal-related transcriptional regulator</fullName>
    </submittedName>
</protein>
<feature type="transmembrane region" description="Helical" evidence="4">
    <location>
        <begin position="132"/>
        <end position="156"/>
    </location>
</feature>
<feature type="transmembrane region" description="Helical" evidence="4">
    <location>
        <begin position="176"/>
        <end position="196"/>
    </location>
</feature>
<evidence type="ECO:0000256" key="3">
    <source>
        <dbReference type="ARBA" id="ARBA00023163"/>
    </source>
</evidence>
<dbReference type="PROSITE" id="PS50043">
    <property type="entry name" value="HTH_LUXR_2"/>
    <property type="match status" value="1"/>
</dbReference>
<accession>A0ABW9JEU0</accession>
<evidence type="ECO:0000256" key="2">
    <source>
        <dbReference type="ARBA" id="ARBA00023125"/>
    </source>
</evidence>
<feature type="transmembrane region" description="Helical" evidence="4">
    <location>
        <begin position="40"/>
        <end position="59"/>
    </location>
</feature>
<comment type="caution">
    <text evidence="6">The sequence shown here is derived from an EMBL/GenBank/DDBJ whole genome shotgun (WGS) entry which is preliminary data.</text>
</comment>
<sequence>MLIPGTQMLVLTAIIIFIELLFFFHQFIYYLYRPSDKCRFWYLILLGLLIFYNTTGGFFPDPNITLISVQFQNIIAYGAGFLMGSYFPFFFYKCFDLKSLRFHALYGVPLFLLLPYLIFFGVIYLAKGDLEYAIHYGMIVPFFYSFVIIVAILKAIRKQFAEYNSKGYVIDKLEMVAVYCAVIPWVSLSVFAYFHVSQFIEVIVTNLGFLLVTVIFFVRSVRRARIIDLKLNMGELAMPYEEIFEKNLLKYPYTPREIEVIRLLRQGLTKEQVGEKLFIATSTVSRHVQNIHYKTDVSNRLELMRKLETE</sequence>
<organism evidence="6 7">
    <name type="scientific">Pedobacter helvus</name>
    <dbReference type="NCBI Taxonomy" id="2563444"/>
    <lineage>
        <taxon>Bacteria</taxon>
        <taxon>Pseudomonadati</taxon>
        <taxon>Bacteroidota</taxon>
        <taxon>Sphingobacteriia</taxon>
        <taxon>Sphingobacteriales</taxon>
        <taxon>Sphingobacteriaceae</taxon>
        <taxon>Pedobacter</taxon>
    </lineage>
</organism>
<feature type="domain" description="HTH luxR-type" evidence="5">
    <location>
        <begin position="242"/>
        <end position="310"/>
    </location>
</feature>
<evidence type="ECO:0000313" key="7">
    <source>
        <dbReference type="Proteomes" id="UP001517367"/>
    </source>
</evidence>
<reference evidence="6 7" key="1">
    <citation type="submission" date="2024-12" db="EMBL/GenBank/DDBJ databases">
        <authorList>
            <person name="Hu S."/>
        </authorList>
    </citation>
    <scope>NUCLEOTIDE SEQUENCE [LARGE SCALE GENOMIC DNA]</scope>
    <source>
        <strain evidence="6 7">P-25</strain>
    </source>
</reference>
<dbReference type="Gene3D" id="1.10.10.10">
    <property type="entry name" value="Winged helix-like DNA-binding domain superfamily/Winged helix DNA-binding domain"/>
    <property type="match status" value="1"/>
</dbReference>
<dbReference type="SMART" id="SM00421">
    <property type="entry name" value="HTH_LUXR"/>
    <property type="match status" value="1"/>
</dbReference>
<evidence type="ECO:0000256" key="1">
    <source>
        <dbReference type="ARBA" id="ARBA00023015"/>
    </source>
</evidence>
<keyword evidence="4" id="KW-1133">Transmembrane helix</keyword>
<name>A0ABW9JEU0_9SPHI</name>
<keyword evidence="3" id="KW-0804">Transcription</keyword>
<evidence type="ECO:0000259" key="5">
    <source>
        <dbReference type="PROSITE" id="PS50043"/>
    </source>
</evidence>
<dbReference type="Pfam" id="PF00196">
    <property type="entry name" value="GerE"/>
    <property type="match status" value="1"/>
</dbReference>
<evidence type="ECO:0000313" key="6">
    <source>
        <dbReference type="EMBL" id="MFN0290144.1"/>
    </source>
</evidence>
<dbReference type="PANTHER" id="PTHR44688">
    <property type="entry name" value="DNA-BINDING TRANSCRIPTIONAL ACTIVATOR DEVR_DOSR"/>
    <property type="match status" value="1"/>
</dbReference>
<feature type="transmembrane region" description="Helical" evidence="4">
    <location>
        <begin position="202"/>
        <end position="221"/>
    </location>
</feature>
<dbReference type="InterPro" id="IPR036388">
    <property type="entry name" value="WH-like_DNA-bd_sf"/>
</dbReference>
<dbReference type="InterPro" id="IPR016032">
    <property type="entry name" value="Sig_transdc_resp-reg_C-effctor"/>
</dbReference>
<dbReference type="RefSeq" id="WP_138727736.1">
    <property type="nucleotide sequence ID" value="NZ_SRMP02000001.1"/>
</dbReference>